<organism evidence="2 3">
    <name type="scientific">Purpureocillium lilacinum</name>
    <name type="common">Paecilomyces lilacinus</name>
    <dbReference type="NCBI Taxonomy" id="33203"/>
    <lineage>
        <taxon>Eukaryota</taxon>
        <taxon>Fungi</taxon>
        <taxon>Dikarya</taxon>
        <taxon>Ascomycota</taxon>
        <taxon>Pezizomycotina</taxon>
        <taxon>Sordariomycetes</taxon>
        <taxon>Hypocreomycetidae</taxon>
        <taxon>Hypocreales</taxon>
        <taxon>Ophiocordycipitaceae</taxon>
        <taxon>Purpureocillium</taxon>
    </lineage>
</organism>
<dbReference type="Proteomes" id="UP001287286">
    <property type="component" value="Unassembled WGS sequence"/>
</dbReference>
<evidence type="ECO:0000256" key="1">
    <source>
        <dbReference type="SAM" id="MobiDB-lite"/>
    </source>
</evidence>
<sequence length="218" mass="23745">MTTLQKLDSCLSKLNAGFTVALEDTVPESSIVWFAATPRHRGRGGPRRGGQAGRPPLCRRQMAQVRYPDQRRRRHLLSDPTPQQAAGSILESRAFTSVERARPPCSTQQQQQQQQQPARPSHSAHPGKDTGRAAGCRRSKDIKSSTAIRAVTTRGRDDGEGALSCGKERGEKSETGAIGRRLRCRRGVMMGVVGPGSEALAHSRLLIHQPELDLGKGK</sequence>
<comment type="caution">
    <text evidence="2">The sequence shown here is derived from an EMBL/GenBank/DDBJ whole genome shotgun (WGS) entry which is preliminary data.</text>
</comment>
<name>A0ABR0C057_PURLI</name>
<keyword evidence="3" id="KW-1185">Reference proteome</keyword>
<protein>
    <submittedName>
        <fullName evidence="2">Uncharacterized protein</fullName>
    </submittedName>
</protein>
<feature type="region of interest" description="Disordered" evidence="1">
    <location>
        <begin position="37"/>
        <end position="177"/>
    </location>
</feature>
<proteinExistence type="predicted"/>
<evidence type="ECO:0000313" key="2">
    <source>
        <dbReference type="EMBL" id="KAK4089694.1"/>
    </source>
</evidence>
<evidence type="ECO:0000313" key="3">
    <source>
        <dbReference type="Proteomes" id="UP001287286"/>
    </source>
</evidence>
<accession>A0ABR0C057</accession>
<gene>
    <name evidence="2" type="ORF">Purlil1_5797</name>
</gene>
<reference evidence="2 3" key="1">
    <citation type="journal article" date="2024" name="Microbiol. Resour. Announc.">
        <title>Genome annotations for the ascomycete fungi Trichoderma harzianum, Trichoderma aggressivum, and Purpureocillium lilacinum.</title>
        <authorList>
            <person name="Beijen E.P.W."/>
            <person name="Ohm R.A."/>
        </authorList>
    </citation>
    <scope>NUCLEOTIDE SEQUENCE [LARGE SCALE GENOMIC DNA]</scope>
    <source>
        <strain evidence="2 3">CBS 150709</strain>
    </source>
</reference>
<dbReference type="EMBL" id="JAWRVI010000018">
    <property type="protein sequence ID" value="KAK4089694.1"/>
    <property type="molecule type" value="Genomic_DNA"/>
</dbReference>